<dbReference type="Proteomes" id="UP000001301">
    <property type="component" value="Chromosome"/>
</dbReference>
<dbReference type="InterPro" id="IPR009492">
    <property type="entry name" value="TniQ"/>
</dbReference>
<evidence type="ECO:0000259" key="2">
    <source>
        <dbReference type="Pfam" id="PF15978"/>
    </source>
</evidence>
<feature type="domain" description="TniQ" evidence="1">
    <location>
        <begin position="64"/>
        <end position="106"/>
    </location>
</feature>
<dbReference type="InterPro" id="IPR032750">
    <property type="entry name" value="TnsD_C"/>
</dbReference>
<dbReference type="HOGENOM" id="CLU_033785_1_0_9"/>
<evidence type="ECO:0000313" key="3">
    <source>
        <dbReference type="EMBL" id="AAT59892.1"/>
    </source>
</evidence>
<sequence>MKHLVDNLQVFSDMYTIKYFIERHSLIPLIRPFKTEEWYKQLNEGIGSKVYHNQFSLKKGNIKSKEHLYCCSACIKEQYELYGEAYWNRLHQVPGVFVCIKHQIPLIKHPTNITHLYTYKFIYPKLTDSIDNESSFENKLMDELIGIAEDVKYLLSKNFASFEKDYYVEKYETLLKIKGIGYPMLKRTQRLSELLQDHYSQNLLCMLESSFQINERSSWVNYIFGQGSIRFCHPIRHILVMRCLCGSVKNFFENDFIYEPFGKGPWICMNPLANHYLQKNVKKVEISVHGFNREVQGDFTCNCGFIYRLREREKDPLNILYWSNRIVEKGHVWEREFNKLLSSGCTQKEIAMKTGLTPPTIRKILRDRKKIIKKLDSKETLQISREKRTRDYKEKWIQLRSKYPTYTRVELAHLNRAAYAWLSKFERIWLESHLPSKVLGKNSMKKSRESYNKEDLIHIENAKKIVNDWEEYEKVRGKLIRKTYSAVTKILGEYKRCSKRKNHPLLKDYIATIEESLQDFQKRRVRYVLEHKFKDVVVSLSELKDAASVKVAVRKGEGDIKEYIKRLVKEHNQSVLMKR</sequence>
<dbReference type="KEGG" id="btk:BT9727_2207"/>
<proteinExistence type="predicted"/>
<feature type="domain" description="Transposon Tn7 transposition protein TnsD C-terminal" evidence="2">
    <location>
        <begin position="147"/>
        <end position="470"/>
    </location>
</feature>
<dbReference type="Pfam" id="PF15978">
    <property type="entry name" value="TnsD"/>
    <property type="match status" value="1"/>
</dbReference>
<accession>Q6HIU2</accession>
<protein>
    <submittedName>
        <fullName evidence="3">Uncharacterized protein</fullName>
    </submittedName>
</protein>
<dbReference type="PATRIC" id="fig|281309.8.peg.2326"/>
<evidence type="ECO:0000259" key="1">
    <source>
        <dbReference type="Pfam" id="PF06527"/>
    </source>
</evidence>
<name>Q6HIU2_BACHK</name>
<reference evidence="3 4" key="1">
    <citation type="journal article" date="2006" name="J. Bacteriol.">
        <title>Pathogenomic sequence analysis of Bacillus cereus and Bacillus thuringiensis isolates closely related to Bacillus anthracis.</title>
        <authorList>
            <person name="Han C.S."/>
            <person name="Xie G."/>
            <person name="Challacombe J.F."/>
            <person name="Altherr M.R."/>
            <person name="Bhotika S.S."/>
            <person name="Brown N."/>
            <person name="Bruce D."/>
            <person name="Campbell C.S."/>
            <person name="Campbell M.L."/>
            <person name="Chen J."/>
            <person name="Chertkov O."/>
            <person name="Cleland C."/>
            <person name="Dimitrijevic M."/>
            <person name="Doggett N.A."/>
            <person name="Fawcett J.J."/>
            <person name="Glavina T."/>
            <person name="Goodwin L.A."/>
            <person name="Green L.D."/>
            <person name="Hill K.K."/>
            <person name="Hitchcock P."/>
            <person name="Jackson P.J."/>
            <person name="Keim P."/>
            <person name="Kewalramani A.R."/>
            <person name="Longmire J."/>
            <person name="Lucas S."/>
            <person name="Malfatti S."/>
            <person name="McMurry K."/>
            <person name="Meincke L.J."/>
            <person name="Misra M."/>
            <person name="Moseman B.L."/>
            <person name="Mundt M."/>
            <person name="Munk A.C."/>
            <person name="Okinaka R.T."/>
            <person name="Parson-Quintana B."/>
            <person name="Reilly L.P."/>
            <person name="Richardson P."/>
            <person name="Robinson D.L."/>
            <person name="Rubin E."/>
            <person name="Saunders E."/>
            <person name="Tapia R."/>
            <person name="Tesmer J.G."/>
            <person name="Thayer N."/>
            <person name="Thompson L.S."/>
            <person name="Tice H."/>
            <person name="Ticknor L.O."/>
            <person name="Wills P.L."/>
            <person name="Brettin T.S."/>
            <person name="Gilna P."/>
        </authorList>
    </citation>
    <scope>NUCLEOTIDE SEQUENCE [LARGE SCALE GENOMIC DNA]</scope>
    <source>
        <strain evidence="3 4">97-27</strain>
    </source>
</reference>
<dbReference type="Pfam" id="PF06527">
    <property type="entry name" value="TniQ"/>
    <property type="match status" value="1"/>
</dbReference>
<evidence type="ECO:0000313" key="4">
    <source>
        <dbReference type="Proteomes" id="UP000001301"/>
    </source>
</evidence>
<dbReference type="EMBL" id="AE017355">
    <property type="protein sequence ID" value="AAT59892.1"/>
    <property type="molecule type" value="Genomic_DNA"/>
</dbReference>
<gene>
    <name evidence="3" type="ordered locus">BT9727_2207</name>
</gene>
<organism evidence="3 4">
    <name type="scientific">Bacillus thuringiensis subsp. konkukian (strain 97-27)</name>
    <dbReference type="NCBI Taxonomy" id="281309"/>
    <lineage>
        <taxon>Bacteria</taxon>
        <taxon>Bacillati</taxon>
        <taxon>Bacillota</taxon>
        <taxon>Bacilli</taxon>
        <taxon>Bacillales</taxon>
        <taxon>Bacillaceae</taxon>
        <taxon>Bacillus</taxon>
        <taxon>Bacillus cereus group</taxon>
    </lineage>
</organism>
<dbReference type="AlphaFoldDB" id="Q6HIU2"/>